<evidence type="ECO:0000256" key="2">
    <source>
        <dbReference type="PIRSR" id="PIRSR605511-1"/>
    </source>
</evidence>
<keyword evidence="5" id="KW-0378">Hydrolase</keyword>
<evidence type="ECO:0000259" key="4">
    <source>
        <dbReference type="Pfam" id="PF08450"/>
    </source>
</evidence>
<feature type="binding site" evidence="3">
    <location>
        <position position="201"/>
    </location>
    <ligand>
        <name>a divalent metal cation</name>
        <dbReference type="ChEBI" id="CHEBI:60240"/>
    </ligand>
</feature>
<evidence type="ECO:0000313" key="6">
    <source>
        <dbReference type="Proteomes" id="UP000326837"/>
    </source>
</evidence>
<dbReference type="PANTHER" id="PTHR10907">
    <property type="entry name" value="REGUCALCIN"/>
    <property type="match status" value="1"/>
</dbReference>
<dbReference type="EMBL" id="AP021861">
    <property type="protein sequence ID" value="BBO32748.1"/>
    <property type="molecule type" value="Genomic_DNA"/>
</dbReference>
<keyword evidence="3" id="KW-0479">Metal-binding</keyword>
<dbReference type="RefSeq" id="WP_152098661.1">
    <property type="nucleotide sequence ID" value="NZ_AP021861.1"/>
</dbReference>
<evidence type="ECO:0000256" key="3">
    <source>
        <dbReference type="PIRSR" id="PIRSR605511-2"/>
    </source>
</evidence>
<proteinExistence type="inferred from homology"/>
<dbReference type="PANTHER" id="PTHR10907:SF47">
    <property type="entry name" value="REGUCALCIN"/>
    <property type="match status" value="1"/>
</dbReference>
<feature type="domain" description="SMP-30/Gluconolactonase/LRE-like region" evidence="4">
    <location>
        <begin position="16"/>
        <end position="260"/>
    </location>
</feature>
<dbReference type="KEGG" id="lpav:PLANPX_2360"/>
<dbReference type="SUPFAM" id="SSF63829">
    <property type="entry name" value="Calcium-dependent phosphotriesterase"/>
    <property type="match status" value="1"/>
</dbReference>
<dbReference type="InterPro" id="IPR013658">
    <property type="entry name" value="SGL"/>
</dbReference>
<dbReference type="EC" id="3.1.1.17" evidence="5"/>
<evidence type="ECO:0000256" key="1">
    <source>
        <dbReference type="ARBA" id="ARBA00008853"/>
    </source>
</evidence>
<name>A0A5K7X866_9BACT</name>
<keyword evidence="6" id="KW-1185">Reference proteome</keyword>
<reference evidence="6" key="1">
    <citation type="submission" date="2019-10" db="EMBL/GenBank/DDBJ databases">
        <title>Lacipirellula parvula gen. nov., sp. nov., representing a lineage of planctomycetes widespread in freshwater anoxic habitats, and description of the family Lacipirellulaceae.</title>
        <authorList>
            <person name="Dedysh S.N."/>
            <person name="Kulichevskaya I.S."/>
            <person name="Beletsky A.V."/>
            <person name="Rakitin A.L."/>
            <person name="Mardanov A.V."/>
            <person name="Ivanova A.A."/>
            <person name="Saltykova V.X."/>
            <person name="Rijpstra W.I.C."/>
            <person name="Sinninghe Damste J.S."/>
            <person name="Ravin N.V."/>
        </authorList>
    </citation>
    <scope>NUCLEOTIDE SEQUENCE [LARGE SCALE GENOMIC DNA]</scope>
    <source>
        <strain evidence="6">PX69</strain>
    </source>
</reference>
<organism evidence="5 6">
    <name type="scientific">Lacipirellula parvula</name>
    <dbReference type="NCBI Taxonomy" id="2650471"/>
    <lineage>
        <taxon>Bacteria</taxon>
        <taxon>Pseudomonadati</taxon>
        <taxon>Planctomycetota</taxon>
        <taxon>Planctomycetia</taxon>
        <taxon>Pirellulales</taxon>
        <taxon>Lacipirellulaceae</taxon>
        <taxon>Lacipirellula</taxon>
    </lineage>
</organism>
<feature type="binding site" evidence="3">
    <location>
        <position position="18"/>
    </location>
    <ligand>
        <name>a divalent metal cation</name>
        <dbReference type="ChEBI" id="CHEBI:60240"/>
    </ligand>
</feature>
<dbReference type="Gene3D" id="2.120.10.30">
    <property type="entry name" value="TolB, C-terminal domain"/>
    <property type="match status" value="1"/>
</dbReference>
<gene>
    <name evidence="5" type="ORF">PLANPX_2360</name>
</gene>
<dbReference type="InterPro" id="IPR005511">
    <property type="entry name" value="SMP-30"/>
</dbReference>
<dbReference type="GO" id="GO:0004341">
    <property type="term" value="F:gluconolactonase activity"/>
    <property type="evidence" value="ECO:0007669"/>
    <property type="project" value="UniProtKB-EC"/>
</dbReference>
<feature type="binding site" evidence="3">
    <location>
        <position position="101"/>
    </location>
    <ligand>
        <name>substrate</name>
    </ligand>
</feature>
<accession>A0A5K7X866</accession>
<feature type="active site" description="Proton donor/acceptor" evidence="2">
    <location>
        <position position="201"/>
    </location>
</feature>
<sequence>MDVLQAECVSRHEAIVGESPVWSPAEQALYWVDITGGQIHRFHPGTSASNTFDLGEPVTALALRTQGGLVLSLRKEFAFYDLKSRQLTRLGNPEENLPDNRFNDAKCDRQGRFWAGTMGDKHWDQPCGGLYRFDPDRTITKHQSDVICANGMGWSPDNRTMYFTESFRYAIYAYDFDAASGAISNRRTFAEVDRSAGAFPDGLTVDAEGHVWSVHNAVGRVVRYTPEGRLERTIELPVPRPCGCSFGGEELDTLYITTARETLTPAQLQQFPLSGSLFAAKPGVRGLPEAQFAG</sequence>
<dbReference type="AlphaFoldDB" id="A0A5K7X866"/>
<dbReference type="Proteomes" id="UP000326837">
    <property type="component" value="Chromosome"/>
</dbReference>
<dbReference type="GO" id="GO:0019853">
    <property type="term" value="P:L-ascorbic acid biosynthetic process"/>
    <property type="evidence" value="ECO:0007669"/>
    <property type="project" value="TreeGrafter"/>
</dbReference>
<protein>
    <submittedName>
        <fullName evidence="5">Gluconolactonase</fullName>
        <ecNumber evidence="5">3.1.1.17</ecNumber>
    </submittedName>
</protein>
<dbReference type="GO" id="GO:0005509">
    <property type="term" value="F:calcium ion binding"/>
    <property type="evidence" value="ECO:0007669"/>
    <property type="project" value="TreeGrafter"/>
</dbReference>
<comment type="cofactor">
    <cofactor evidence="3">
        <name>Zn(2+)</name>
        <dbReference type="ChEBI" id="CHEBI:29105"/>
    </cofactor>
    <text evidence="3">Binds 1 divalent metal cation per subunit.</text>
</comment>
<evidence type="ECO:0000313" key="5">
    <source>
        <dbReference type="EMBL" id="BBO32748.1"/>
    </source>
</evidence>
<dbReference type="InterPro" id="IPR011042">
    <property type="entry name" value="6-blade_b-propeller_TolB-like"/>
</dbReference>
<dbReference type="Pfam" id="PF08450">
    <property type="entry name" value="SGL"/>
    <property type="match status" value="1"/>
</dbReference>
<keyword evidence="3" id="KW-0862">Zinc</keyword>
<comment type="similarity">
    <text evidence="1">Belongs to the SMP-30/CGR1 family.</text>
</comment>
<feature type="binding site" evidence="3">
    <location>
        <position position="150"/>
    </location>
    <ligand>
        <name>a divalent metal cation</name>
        <dbReference type="ChEBI" id="CHEBI:60240"/>
    </ligand>
</feature>
<dbReference type="PRINTS" id="PR01790">
    <property type="entry name" value="SMP30FAMILY"/>
</dbReference>
<feature type="binding site" evidence="3">
    <location>
        <position position="103"/>
    </location>
    <ligand>
        <name>substrate</name>
    </ligand>
</feature>